<reference evidence="2" key="1">
    <citation type="submission" date="2021-02" db="EMBL/GenBank/DDBJ databases">
        <authorList>
            <person name="Dougan E. K."/>
            <person name="Rhodes N."/>
            <person name="Thang M."/>
            <person name="Chan C."/>
        </authorList>
    </citation>
    <scope>NUCLEOTIDE SEQUENCE</scope>
</reference>
<evidence type="ECO:0000313" key="2">
    <source>
        <dbReference type="EMBL" id="CAE7530419.1"/>
    </source>
</evidence>
<feature type="compositionally biased region" description="Polar residues" evidence="1">
    <location>
        <begin position="32"/>
        <end position="46"/>
    </location>
</feature>
<gene>
    <name evidence="2" type="ORF">SNAT2548_LOCUS29707</name>
</gene>
<feature type="compositionally biased region" description="Polar residues" evidence="1">
    <location>
        <begin position="247"/>
        <end position="257"/>
    </location>
</feature>
<comment type="caution">
    <text evidence="2">The sequence shown here is derived from an EMBL/GenBank/DDBJ whole genome shotgun (WGS) entry which is preliminary data.</text>
</comment>
<protein>
    <submittedName>
        <fullName evidence="2">Uncharacterized protein</fullName>
    </submittedName>
</protein>
<feature type="region of interest" description="Disordered" evidence="1">
    <location>
        <begin position="239"/>
        <end position="319"/>
    </location>
</feature>
<dbReference type="Proteomes" id="UP000604046">
    <property type="component" value="Unassembled WGS sequence"/>
</dbReference>
<name>A0A812TDA7_9DINO</name>
<organism evidence="2 3">
    <name type="scientific">Symbiodinium natans</name>
    <dbReference type="NCBI Taxonomy" id="878477"/>
    <lineage>
        <taxon>Eukaryota</taxon>
        <taxon>Sar</taxon>
        <taxon>Alveolata</taxon>
        <taxon>Dinophyceae</taxon>
        <taxon>Suessiales</taxon>
        <taxon>Symbiodiniaceae</taxon>
        <taxon>Symbiodinium</taxon>
    </lineage>
</organism>
<proteinExistence type="predicted"/>
<dbReference type="AlphaFoldDB" id="A0A812TDA7"/>
<sequence length="319" mass="34065">MSKVKLEEVVVKKELPDDQHHKQRILACTRASPDSSPEQPASSNAAKRSGQGLAKGCAVKSSGLEEETPKERGSGDDQTLASLIAADPTKQKALVSQRVSGNAGSGPSRPSSMSAAFAGERDPLLRMMQCLYTAPSAAEAERDLFLNVRTADEEALRSLSLRTREFVPALVAFRKKAVDRAILAPEKHVKVSQELIEDSDGQSSSIDFGLTDVDECAESRQSQAAGWCKSGFSDLRRRHLQRHQRQPPTNVAGQVASSCKAAASEGAPSASPAPLHAASASQAKPEPEGPAARQAEIARRRSEDSSSFLLGSKRQKLTS</sequence>
<feature type="region of interest" description="Disordered" evidence="1">
    <location>
        <begin position="29"/>
        <end position="115"/>
    </location>
</feature>
<keyword evidence="3" id="KW-1185">Reference proteome</keyword>
<evidence type="ECO:0000313" key="3">
    <source>
        <dbReference type="Proteomes" id="UP000604046"/>
    </source>
</evidence>
<feature type="compositionally biased region" description="Low complexity" evidence="1">
    <location>
        <begin position="261"/>
        <end position="283"/>
    </location>
</feature>
<accession>A0A812TDA7</accession>
<evidence type="ECO:0000256" key="1">
    <source>
        <dbReference type="SAM" id="MobiDB-lite"/>
    </source>
</evidence>
<dbReference type="EMBL" id="CAJNDS010002573">
    <property type="protein sequence ID" value="CAE7530419.1"/>
    <property type="molecule type" value="Genomic_DNA"/>
</dbReference>